<evidence type="ECO:0000313" key="2">
    <source>
        <dbReference type="Proteomes" id="UP000823937"/>
    </source>
</evidence>
<sequence>TLYDKKKAFSIIENFQKIPVSMLWWARFDSQSMLRNEEAIFNTNDILSWLSHPAIVQGGELTSWPRLID</sequence>
<organism evidence="1 2">
    <name type="scientific">Candidatus Pseudogracilibacillus intestinigallinarum</name>
    <dbReference type="NCBI Taxonomy" id="2838742"/>
    <lineage>
        <taxon>Bacteria</taxon>
        <taxon>Bacillati</taxon>
        <taxon>Bacillota</taxon>
        <taxon>Bacilli</taxon>
        <taxon>Bacillales</taxon>
        <taxon>Bacillaceae</taxon>
        <taxon>Pseudogracilibacillus</taxon>
    </lineage>
</organism>
<dbReference type="AlphaFoldDB" id="A0A9D1PM27"/>
<feature type="non-terminal residue" evidence="1">
    <location>
        <position position="1"/>
    </location>
</feature>
<name>A0A9D1PM27_9BACI</name>
<gene>
    <name evidence="1" type="ORF">H9895_04145</name>
</gene>
<accession>A0A9D1PM27</accession>
<protein>
    <submittedName>
        <fullName evidence="1">Adenosine deaminase</fullName>
    </submittedName>
</protein>
<proteinExistence type="predicted"/>
<reference evidence="1" key="1">
    <citation type="journal article" date="2021" name="PeerJ">
        <title>Extensive microbial diversity within the chicken gut microbiome revealed by metagenomics and culture.</title>
        <authorList>
            <person name="Gilroy R."/>
            <person name="Ravi A."/>
            <person name="Getino M."/>
            <person name="Pursley I."/>
            <person name="Horton D.L."/>
            <person name="Alikhan N.F."/>
            <person name="Baker D."/>
            <person name="Gharbi K."/>
            <person name="Hall N."/>
            <person name="Watson M."/>
            <person name="Adriaenssens E.M."/>
            <person name="Foster-Nyarko E."/>
            <person name="Jarju S."/>
            <person name="Secka A."/>
            <person name="Antonio M."/>
            <person name="Oren A."/>
            <person name="Chaudhuri R.R."/>
            <person name="La Ragione R."/>
            <person name="Hildebrand F."/>
            <person name="Pallen M.J."/>
        </authorList>
    </citation>
    <scope>NUCLEOTIDE SEQUENCE</scope>
    <source>
        <strain evidence="1">CHK169-2315</strain>
    </source>
</reference>
<dbReference type="EMBL" id="DXHX01000060">
    <property type="protein sequence ID" value="HIV74255.1"/>
    <property type="molecule type" value="Genomic_DNA"/>
</dbReference>
<dbReference type="Proteomes" id="UP000823937">
    <property type="component" value="Unassembled WGS sequence"/>
</dbReference>
<comment type="caution">
    <text evidence="1">The sequence shown here is derived from an EMBL/GenBank/DDBJ whole genome shotgun (WGS) entry which is preliminary data.</text>
</comment>
<evidence type="ECO:0000313" key="1">
    <source>
        <dbReference type="EMBL" id="HIV74255.1"/>
    </source>
</evidence>
<reference evidence="1" key="2">
    <citation type="submission" date="2021-04" db="EMBL/GenBank/DDBJ databases">
        <authorList>
            <person name="Gilroy R."/>
        </authorList>
    </citation>
    <scope>NUCLEOTIDE SEQUENCE</scope>
    <source>
        <strain evidence="1">CHK169-2315</strain>
    </source>
</reference>
<dbReference type="Gene3D" id="3.20.20.140">
    <property type="entry name" value="Metal-dependent hydrolases"/>
    <property type="match status" value="1"/>
</dbReference>